<dbReference type="EMBL" id="FWWU01000008">
    <property type="protein sequence ID" value="SMB86206.1"/>
    <property type="molecule type" value="Genomic_DNA"/>
</dbReference>
<accession>A0A1W1UYR2</accession>
<gene>
    <name evidence="1" type="ORF">SAMN00790413_03729</name>
</gene>
<dbReference type="Proteomes" id="UP000192582">
    <property type="component" value="Unassembled WGS sequence"/>
</dbReference>
<dbReference type="AlphaFoldDB" id="A0A1W1UYR2"/>
<evidence type="ECO:0000313" key="1">
    <source>
        <dbReference type="EMBL" id="SMB86206.1"/>
    </source>
</evidence>
<dbReference type="InterPro" id="IPR046505">
    <property type="entry name" value="DUF6683"/>
</dbReference>
<evidence type="ECO:0000313" key="2">
    <source>
        <dbReference type="Proteomes" id="UP000192582"/>
    </source>
</evidence>
<proteinExistence type="predicted"/>
<protein>
    <submittedName>
        <fullName evidence="1">Uncharacterized protein</fullName>
    </submittedName>
</protein>
<name>A0A1W1UYR2_9DEIO</name>
<reference evidence="1 2" key="1">
    <citation type="submission" date="2017-04" db="EMBL/GenBank/DDBJ databases">
        <authorList>
            <person name="Afonso C.L."/>
            <person name="Miller P.J."/>
            <person name="Scott M.A."/>
            <person name="Spackman E."/>
            <person name="Goraichik I."/>
            <person name="Dimitrov K.M."/>
            <person name="Suarez D.L."/>
            <person name="Swayne D.E."/>
        </authorList>
    </citation>
    <scope>NUCLEOTIDE SEQUENCE [LARGE SCALE GENOMIC DNA]</scope>
    <source>
        <strain evidence="1 2">KR-140</strain>
    </source>
</reference>
<organism evidence="1 2">
    <name type="scientific">Deinococcus hopiensis KR-140</name>
    <dbReference type="NCBI Taxonomy" id="695939"/>
    <lineage>
        <taxon>Bacteria</taxon>
        <taxon>Thermotogati</taxon>
        <taxon>Deinococcota</taxon>
        <taxon>Deinococci</taxon>
        <taxon>Deinococcales</taxon>
        <taxon>Deinococcaceae</taxon>
        <taxon>Deinococcus</taxon>
    </lineage>
</organism>
<sequence length="239" mass="25723">MPGFPATLHHVQTFVLTAALSLLSLGTPVHALGLPGNSPLSSLATQGLFRAMSQQITRPGAAATSKPQPLAISAFKPAENRMLPARMAGAQPGLDGAQKKEMEAVYVQLLNSYDSLMDNNDEARLKNNVAGAVMYALMISHYVLSGEELSAQQQDGLLDSINRALFSTPAFKSMTDAHKQELYEALILNANMALALQEEGPQDQDREADAQDLAGTLFTQLIGRDHSKVQFTATGLRLY</sequence>
<dbReference type="Pfam" id="PF20388">
    <property type="entry name" value="DUF6683"/>
    <property type="match status" value="1"/>
</dbReference>
<keyword evidence="2" id="KW-1185">Reference proteome</keyword>